<dbReference type="EMBL" id="JADJZA010000008">
    <property type="protein sequence ID" value="MBK9298115.1"/>
    <property type="molecule type" value="Genomic_DNA"/>
</dbReference>
<evidence type="ECO:0000256" key="1">
    <source>
        <dbReference type="SAM" id="Coils"/>
    </source>
</evidence>
<dbReference type="Pfam" id="PF05991">
    <property type="entry name" value="NYN_YacP"/>
    <property type="match status" value="1"/>
</dbReference>
<feature type="compositionally biased region" description="Basic residues" evidence="2">
    <location>
        <begin position="308"/>
        <end position="322"/>
    </location>
</feature>
<sequence length="467" mass="50075">MTAGSDAEEQVVRPALEAALDVAEAGLAEKPPRQPPRGLRSVLGFHKRPSAALGAARRVLDRDDAFRALVLERIDADRLSPGAAAFLLRDDGWRDAVGDAVRALEEAADDDRARADDRAATEQVVTLSARLAELEAEVPRVEAEFTRLREVERQAEEVAERLREQEALNERLTGERQRAVRELADERRRLADRTAQVRSLSADLERIRSQVPMDDGGPDDPTPPARPVDVAEELSALRTRAEAAESASAETAQAMVRLGRELAALGERLDPEAAGRVEQGDSDPRGSTSPEASDGEPGTAPVLAGQHRNGRRGRTVRRRPVRVGRGLRDGSPDATRELLRTPGLVLWVDGYNASMALWGDLDIGGQREALVRALGRLAKACGTHIRVVFDGDSGGAPPVTTPLPVRVVFTKAGVEADDDIIDAVAATDASQPVAVLSADRRVRDGASVYGANLLSPDDLRTVLADGG</sequence>
<evidence type="ECO:0000313" key="3">
    <source>
        <dbReference type="EMBL" id="MBK9298115.1"/>
    </source>
</evidence>
<keyword evidence="1" id="KW-0175">Coiled coil</keyword>
<feature type="region of interest" description="Disordered" evidence="2">
    <location>
        <begin position="268"/>
        <end position="329"/>
    </location>
</feature>
<evidence type="ECO:0000256" key="2">
    <source>
        <dbReference type="SAM" id="MobiDB-lite"/>
    </source>
</evidence>
<gene>
    <name evidence="3" type="ORF">IPN02_15030</name>
</gene>
<organism evidence="3 4">
    <name type="scientific">Candidatus Neomicrothrix subdominans</name>
    <dbReference type="NCBI Taxonomy" id="2954438"/>
    <lineage>
        <taxon>Bacteria</taxon>
        <taxon>Bacillati</taxon>
        <taxon>Actinomycetota</taxon>
        <taxon>Acidimicrobiia</taxon>
        <taxon>Acidimicrobiales</taxon>
        <taxon>Microthrixaceae</taxon>
        <taxon>Candidatus Neomicrothrix</taxon>
    </lineage>
</organism>
<proteinExistence type="predicted"/>
<name>A0A936ND43_9ACTN</name>
<protein>
    <submittedName>
        <fullName evidence="3">NYN domain-containing protein</fullName>
    </submittedName>
</protein>
<accession>A0A936ND43</accession>
<evidence type="ECO:0000313" key="4">
    <source>
        <dbReference type="Proteomes" id="UP000727993"/>
    </source>
</evidence>
<dbReference type="AlphaFoldDB" id="A0A936ND43"/>
<dbReference type="Proteomes" id="UP000727993">
    <property type="component" value="Unassembled WGS sequence"/>
</dbReference>
<reference evidence="3 4" key="1">
    <citation type="submission" date="2020-10" db="EMBL/GenBank/DDBJ databases">
        <title>Connecting structure to function with the recovery of over 1000 high-quality activated sludge metagenome-assembled genomes encoding full-length rRNA genes using long-read sequencing.</title>
        <authorList>
            <person name="Singleton C.M."/>
            <person name="Petriglieri F."/>
            <person name="Kristensen J.M."/>
            <person name="Kirkegaard R.H."/>
            <person name="Michaelsen T.Y."/>
            <person name="Andersen M.H."/>
            <person name="Karst S.M."/>
            <person name="Dueholm M.S."/>
            <person name="Nielsen P.H."/>
            <person name="Albertsen M."/>
        </authorList>
    </citation>
    <scope>NUCLEOTIDE SEQUENCE [LARGE SCALE GENOMIC DNA]</scope>
    <source>
        <strain evidence="3">Lyne_18-Q3-R50-59_MAXAC.006</strain>
    </source>
</reference>
<feature type="compositionally biased region" description="Basic and acidic residues" evidence="2">
    <location>
        <begin position="268"/>
        <end position="284"/>
    </location>
</feature>
<feature type="region of interest" description="Disordered" evidence="2">
    <location>
        <begin position="200"/>
        <end position="227"/>
    </location>
</feature>
<comment type="caution">
    <text evidence="3">The sequence shown here is derived from an EMBL/GenBank/DDBJ whole genome shotgun (WGS) entry which is preliminary data.</text>
</comment>
<feature type="coiled-coil region" evidence="1">
    <location>
        <begin position="117"/>
        <end position="189"/>
    </location>
</feature>
<dbReference type="InterPro" id="IPR010298">
    <property type="entry name" value="YacP-like"/>
</dbReference>